<gene>
    <name evidence="1" type="ORF">S06H3_16666</name>
</gene>
<evidence type="ECO:0000313" key="1">
    <source>
        <dbReference type="EMBL" id="GAI17599.1"/>
    </source>
</evidence>
<accession>X1NG02</accession>
<comment type="caution">
    <text evidence="1">The sequence shown here is derived from an EMBL/GenBank/DDBJ whole genome shotgun (WGS) entry which is preliminary data.</text>
</comment>
<sequence length="157" mass="17741">MVYPVRKLPFEELTSIDERVDFIHSQIVASQLALNQLLEKEGLPIMPEKEQKQVVFKHTVEALQGLTDHKRIPMLKTVKTVTIHWPPGCSAFVDVAVGYSQDKRLLPEEGYLALDDATPTWSVNKETDSDTLWVEIRNGDATNPHTISVIVNYEEAS</sequence>
<organism evidence="1">
    <name type="scientific">marine sediment metagenome</name>
    <dbReference type="NCBI Taxonomy" id="412755"/>
    <lineage>
        <taxon>unclassified sequences</taxon>
        <taxon>metagenomes</taxon>
        <taxon>ecological metagenomes</taxon>
    </lineage>
</organism>
<protein>
    <submittedName>
        <fullName evidence="1">Uncharacterized protein</fullName>
    </submittedName>
</protein>
<name>X1NG02_9ZZZZ</name>
<dbReference type="EMBL" id="BARV01008262">
    <property type="protein sequence ID" value="GAI17599.1"/>
    <property type="molecule type" value="Genomic_DNA"/>
</dbReference>
<reference evidence="1" key="1">
    <citation type="journal article" date="2014" name="Front. Microbiol.">
        <title>High frequency of phylogenetically diverse reductive dehalogenase-homologous genes in deep subseafloor sedimentary metagenomes.</title>
        <authorList>
            <person name="Kawai M."/>
            <person name="Futagami T."/>
            <person name="Toyoda A."/>
            <person name="Takaki Y."/>
            <person name="Nishi S."/>
            <person name="Hori S."/>
            <person name="Arai W."/>
            <person name="Tsubouchi T."/>
            <person name="Morono Y."/>
            <person name="Uchiyama I."/>
            <person name="Ito T."/>
            <person name="Fujiyama A."/>
            <person name="Inagaki F."/>
            <person name="Takami H."/>
        </authorList>
    </citation>
    <scope>NUCLEOTIDE SEQUENCE</scope>
    <source>
        <strain evidence="1">Expedition CK06-06</strain>
    </source>
</reference>
<dbReference type="AlphaFoldDB" id="X1NG02"/>
<proteinExistence type="predicted"/>